<dbReference type="SUPFAM" id="SSF51905">
    <property type="entry name" value="FAD/NAD(P)-binding domain"/>
    <property type="match status" value="1"/>
</dbReference>
<feature type="domain" description="Amine oxidase" evidence="2">
    <location>
        <begin position="104"/>
        <end position="343"/>
    </location>
</feature>
<keyword evidence="4" id="KW-1185">Reference proteome</keyword>
<sequence>MDTETLIIGGGLSGLSLARHLSARGDRFLLVEARDRWGGRIFSETHAGGAFDLGPSWFWPGQPRIAALVDALGLTRFDQYADGALSYEEVDGSVQRGRGFASMEGSWRIDGGFGAMTTAIAAALPQDNICLSTKITALEKTESGISARSETGDDIHARRVVLALPPRLAAQFAFTPALPSDTMTEMAQVATWMAGHAKAFAIYDRPFWRDAGLSGDAMSRKGPLAEIHDASAADGPYALFGFVGLPPAARLDQAALKQAILDQLVRIFGAEAAAPQTLSIKDWTRDPLTATSLDHQPLSYHPHYGMPRALLGLWDGRLVFAGTEVANEFGGYLEGALVAAEAALTQIPATEGAE</sequence>
<dbReference type="GO" id="GO:0050232">
    <property type="term" value="F:putrescine oxidase activity"/>
    <property type="evidence" value="ECO:0007669"/>
    <property type="project" value="UniProtKB-EC"/>
</dbReference>
<evidence type="ECO:0000259" key="2">
    <source>
        <dbReference type="Pfam" id="PF01593"/>
    </source>
</evidence>
<dbReference type="Gene3D" id="3.50.50.60">
    <property type="entry name" value="FAD/NAD(P)-binding domain"/>
    <property type="match status" value="2"/>
</dbReference>
<dbReference type="InterPro" id="IPR036188">
    <property type="entry name" value="FAD/NAD-bd_sf"/>
</dbReference>
<dbReference type="EMBL" id="CVRL01000013">
    <property type="protein sequence ID" value="CRL10542.1"/>
    <property type="molecule type" value="Genomic_DNA"/>
</dbReference>
<dbReference type="InterPro" id="IPR050703">
    <property type="entry name" value="Flavin_MAO"/>
</dbReference>
<keyword evidence="3" id="KW-0560">Oxidoreductase</keyword>
<evidence type="ECO:0000313" key="3">
    <source>
        <dbReference type="EMBL" id="CRL10542.1"/>
    </source>
</evidence>
<dbReference type="SUPFAM" id="SSF54373">
    <property type="entry name" value="FAD-linked reductases, C-terminal domain"/>
    <property type="match status" value="1"/>
</dbReference>
<comment type="similarity">
    <text evidence="1">Belongs to the flavin monoamine oxidase family.</text>
</comment>
<dbReference type="InterPro" id="IPR002937">
    <property type="entry name" value="Amino_oxidase"/>
</dbReference>
<feature type="domain" description="Amine oxidase" evidence="2">
    <location>
        <begin position="12"/>
        <end position="87"/>
    </location>
</feature>
<dbReference type="RefSeq" id="WP_050672973.1">
    <property type="nucleotide sequence ID" value="NZ_CVRL01000013.1"/>
</dbReference>
<dbReference type="Pfam" id="PF01593">
    <property type="entry name" value="Amino_oxidase"/>
    <property type="match status" value="2"/>
</dbReference>
<dbReference type="STRING" id="481446.NIT7645_00128"/>
<protein>
    <submittedName>
        <fullName evidence="3">Putrescine oxidase</fullName>
        <ecNumber evidence="3">1.4.3.10</ecNumber>
    </submittedName>
</protein>
<organism evidence="3 4">
    <name type="scientific">Phaeobacter italicus</name>
    <dbReference type="NCBI Taxonomy" id="481446"/>
    <lineage>
        <taxon>Bacteria</taxon>
        <taxon>Pseudomonadati</taxon>
        <taxon>Pseudomonadota</taxon>
        <taxon>Alphaproteobacteria</taxon>
        <taxon>Rhodobacterales</taxon>
        <taxon>Roseobacteraceae</taxon>
        <taxon>Phaeobacter</taxon>
    </lineage>
</organism>
<dbReference type="AlphaFoldDB" id="A0A0H5CZT6"/>
<dbReference type="PANTHER" id="PTHR43563">
    <property type="entry name" value="AMINE OXIDASE"/>
    <property type="match status" value="1"/>
</dbReference>
<dbReference type="PANTHER" id="PTHR43563:SF1">
    <property type="entry name" value="AMINE OXIDASE [FLAVIN-CONTAINING] B"/>
    <property type="match status" value="1"/>
</dbReference>
<evidence type="ECO:0000256" key="1">
    <source>
        <dbReference type="ARBA" id="ARBA00005995"/>
    </source>
</evidence>
<accession>A0A0H5CZT6</accession>
<dbReference type="EC" id="1.4.3.10" evidence="3"/>
<dbReference type="Proteomes" id="UP000043764">
    <property type="component" value="Unassembled WGS sequence"/>
</dbReference>
<reference evidence="4" key="1">
    <citation type="submission" date="2015-05" db="EMBL/GenBank/DDBJ databases">
        <authorList>
            <person name="Rodrigo-Torres Lidia"/>
            <person name="Arahal R.David."/>
        </authorList>
    </citation>
    <scope>NUCLEOTIDE SEQUENCE [LARGE SCALE GENOMIC DNA]</scope>
    <source>
        <strain evidence="4">CECT 7321</strain>
    </source>
</reference>
<proteinExistence type="inferred from homology"/>
<evidence type="ECO:0000313" key="4">
    <source>
        <dbReference type="Proteomes" id="UP000043764"/>
    </source>
</evidence>
<gene>
    <name evidence="3" type="primary">puo</name>
    <name evidence="3" type="ORF">NIT7321_01388</name>
</gene>
<name>A0A0H5CZT6_9RHOB</name>